<dbReference type="Pfam" id="PF08281">
    <property type="entry name" value="Sigma70_r4_2"/>
    <property type="match status" value="1"/>
</dbReference>
<evidence type="ECO:0000256" key="2">
    <source>
        <dbReference type="ARBA" id="ARBA00021245"/>
    </source>
</evidence>
<dbReference type="Gene3D" id="1.10.10.10">
    <property type="entry name" value="Winged helix-like DNA-binding domain superfamily/Winged helix DNA-binding domain"/>
    <property type="match status" value="1"/>
</dbReference>
<comment type="function">
    <text evidence="6">Sigma factors are initiation factors that promote the attachment of RNA polymerase to specific initiation sites and are then released. Sigma-S contributes to the protection against external stress, thus playing a role in cellular fitness and survival.</text>
</comment>
<organism evidence="9 10">
    <name type="scientific">Pendulispora rubella</name>
    <dbReference type="NCBI Taxonomy" id="2741070"/>
    <lineage>
        <taxon>Bacteria</taxon>
        <taxon>Pseudomonadati</taxon>
        <taxon>Myxococcota</taxon>
        <taxon>Myxococcia</taxon>
        <taxon>Myxococcales</taxon>
        <taxon>Sorangiineae</taxon>
        <taxon>Pendulisporaceae</taxon>
        <taxon>Pendulispora</taxon>
    </lineage>
</organism>
<dbReference type="InterPro" id="IPR016032">
    <property type="entry name" value="Sig_transdc_resp-reg_C-effctor"/>
</dbReference>
<dbReference type="Proteomes" id="UP001374803">
    <property type="component" value="Chromosome"/>
</dbReference>
<keyword evidence="5" id="KW-0804">Transcription</keyword>
<protein>
    <recommendedName>
        <fullName evidence="2">RNA polymerase sigma factor SigS</fullName>
    </recommendedName>
</protein>
<dbReference type="PANTHER" id="PTHR43133:SF46">
    <property type="entry name" value="RNA POLYMERASE SIGMA-70 FACTOR ECF SUBFAMILY"/>
    <property type="match status" value="1"/>
</dbReference>
<keyword evidence="3" id="KW-0805">Transcription regulation</keyword>
<dbReference type="InterPro" id="IPR036388">
    <property type="entry name" value="WH-like_DNA-bd_sf"/>
</dbReference>
<evidence type="ECO:0000256" key="6">
    <source>
        <dbReference type="ARBA" id="ARBA00024701"/>
    </source>
</evidence>
<evidence type="ECO:0000256" key="3">
    <source>
        <dbReference type="ARBA" id="ARBA00023015"/>
    </source>
</evidence>
<evidence type="ECO:0000313" key="10">
    <source>
        <dbReference type="Proteomes" id="UP001374803"/>
    </source>
</evidence>
<dbReference type="InterPro" id="IPR013249">
    <property type="entry name" value="RNA_pol_sigma70_r4_t2"/>
</dbReference>
<dbReference type="InterPro" id="IPR013325">
    <property type="entry name" value="RNA_pol_sigma_r2"/>
</dbReference>
<dbReference type="PANTHER" id="PTHR43133">
    <property type="entry name" value="RNA POLYMERASE ECF-TYPE SIGMA FACTO"/>
    <property type="match status" value="1"/>
</dbReference>
<dbReference type="Gene3D" id="1.10.1740.10">
    <property type="match status" value="1"/>
</dbReference>
<comment type="similarity">
    <text evidence="1">Belongs to the sigma-70 factor family.</text>
</comment>
<evidence type="ECO:0000256" key="4">
    <source>
        <dbReference type="ARBA" id="ARBA00023082"/>
    </source>
</evidence>
<dbReference type="NCBIfam" id="TIGR02937">
    <property type="entry name" value="sigma70-ECF"/>
    <property type="match status" value="1"/>
</dbReference>
<evidence type="ECO:0000256" key="1">
    <source>
        <dbReference type="ARBA" id="ARBA00007788"/>
    </source>
</evidence>
<proteinExistence type="inferred from homology"/>
<accession>A0ABZ2L7L3</accession>
<feature type="domain" description="RNA polymerase sigma-70 region 2" evidence="7">
    <location>
        <begin position="29"/>
        <end position="95"/>
    </location>
</feature>
<dbReference type="EMBL" id="CP089983">
    <property type="protein sequence ID" value="WXB06924.1"/>
    <property type="molecule type" value="Genomic_DNA"/>
</dbReference>
<sequence>MEIRSNEEWLVALRGPSPQGDGVREELRRRLLRGLAHGLASRALDEATLEDMAQNALLRVLDRLADFRGESRFTTWAMAVAMRVALSELRRAHWREVSLEAVAPDDAWNLPGYDEPVATAEQSMAQRHALEVLERATQERLTPRQRQVIAGELRGMPQEEIALQLGIGRNALYKLGHDARRALLRALLDAGLSADDVRWAFESER</sequence>
<evidence type="ECO:0000259" key="7">
    <source>
        <dbReference type="Pfam" id="PF04542"/>
    </source>
</evidence>
<dbReference type="RefSeq" id="WP_394836583.1">
    <property type="nucleotide sequence ID" value="NZ_CP089929.1"/>
</dbReference>
<dbReference type="InterPro" id="IPR014284">
    <property type="entry name" value="RNA_pol_sigma-70_dom"/>
</dbReference>
<reference evidence="9" key="1">
    <citation type="submission" date="2021-12" db="EMBL/GenBank/DDBJ databases">
        <title>Discovery of the Pendulisporaceae a myxobacterial family with distinct sporulation behavior and unique specialized metabolism.</title>
        <authorList>
            <person name="Garcia R."/>
            <person name="Popoff A."/>
            <person name="Bader C.D."/>
            <person name="Loehr J."/>
            <person name="Walesch S."/>
            <person name="Walt C."/>
            <person name="Boldt J."/>
            <person name="Bunk B."/>
            <person name="Haeckl F.J.F.P.J."/>
            <person name="Gunesch A.P."/>
            <person name="Birkelbach J."/>
            <person name="Nuebel U."/>
            <person name="Pietschmann T."/>
            <person name="Bach T."/>
            <person name="Mueller R."/>
        </authorList>
    </citation>
    <scope>NUCLEOTIDE SEQUENCE</scope>
    <source>
        <strain evidence="9">MSr11367</strain>
    </source>
</reference>
<dbReference type="InterPro" id="IPR039425">
    <property type="entry name" value="RNA_pol_sigma-70-like"/>
</dbReference>
<dbReference type="SUPFAM" id="SSF88946">
    <property type="entry name" value="Sigma2 domain of RNA polymerase sigma factors"/>
    <property type="match status" value="1"/>
</dbReference>
<evidence type="ECO:0000259" key="8">
    <source>
        <dbReference type="Pfam" id="PF08281"/>
    </source>
</evidence>
<evidence type="ECO:0000313" key="9">
    <source>
        <dbReference type="EMBL" id="WXB06924.1"/>
    </source>
</evidence>
<feature type="domain" description="RNA polymerase sigma factor 70 region 4 type 2" evidence="8">
    <location>
        <begin position="139"/>
        <end position="183"/>
    </location>
</feature>
<dbReference type="SUPFAM" id="SSF46894">
    <property type="entry name" value="C-terminal effector domain of the bipartite response regulators"/>
    <property type="match status" value="1"/>
</dbReference>
<gene>
    <name evidence="9" type="ORF">LVJ94_06700</name>
</gene>
<evidence type="ECO:0000256" key="5">
    <source>
        <dbReference type="ARBA" id="ARBA00023163"/>
    </source>
</evidence>
<keyword evidence="4" id="KW-0731">Sigma factor</keyword>
<dbReference type="Pfam" id="PF04542">
    <property type="entry name" value="Sigma70_r2"/>
    <property type="match status" value="1"/>
</dbReference>
<keyword evidence="10" id="KW-1185">Reference proteome</keyword>
<dbReference type="InterPro" id="IPR007627">
    <property type="entry name" value="RNA_pol_sigma70_r2"/>
</dbReference>
<name>A0ABZ2L7L3_9BACT</name>